<keyword evidence="1" id="KW-1133">Transmembrane helix</keyword>
<feature type="transmembrane region" description="Helical" evidence="1">
    <location>
        <begin position="46"/>
        <end position="64"/>
    </location>
</feature>
<reference evidence="2 3" key="1">
    <citation type="submission" date="2017-10" db="EMBL/GenBank/DDBJ databases">
        <title>Sphingobium yanoikuyae S72.</title>
        <authorList>
            <person name="Sanchez E."/>
            <person name="Bustos P."/>
            <person name="Mendoza P."/>
            <person name="Guo X."/>
            <person name="Mendoza A."/>
        </authorList>
    </citation>
    <scope>NUCLEOTIDE SEQUENCE [LARGE SCALE GENOMIC DNA]</scope>
    <source>
        <strain evidence="2 3">S72</strain>
    </source>
</reference>
<accession>A0A291N0Z8</accession>
<dbReference type="RefSeq" id="WP_097384104.1">
    <property type="nucleotide sequence ID" value="NZ_CP023741.1"/>
</dbReference>
<feature type="transmembrane region" description="Helical" evidence="1">
    <location>
        <begin position="76"/>
        <end position="96"/>
    </location>
</feature>
<dbReference type="KEGG" id="sya:A6768_14295"/>
<protein>
    <submittedName>
        <fullName evidence="2">Uncharacterized protein</fullName>
    </submittedName>
</protein>
<dbReference type="EMBL" id="CP023741">
    <property type="protein sequence ID" value="ATI81033.1"/>
    <property type="molecule type" value="Genomic_DNA"/>
</dbReference>
<dbReference type="GeneID" id="57778005"/>
<dbReference type="Proteomes" id="UP000219422">
    <property type="component" value="Chromosome"/>
</dbReference>
<gene>
    <name evidence="2" type="ORF">A6768_14295</name>
</gene>
<organism evidence="2 3">
    <name type="scientific">Sphingobium yanoikuyae</name>
    <name type="common">Sphingomonas yanoikuyae</name>
    <dbReference type="NCBI Taxonomy" id="13690"/>
    <lineage>
        <taxon>Bacteria</taxon>
        <taxon>Pseudomonadati</taxon>
        <taxon>Pseudomonadota</taxon>
        <taxon>Alphaproteobacteria</taxon>
        <taxon>Sphingomonadales</taxon>
        <taxon>Sphingomonadaceae</taxon>
        <taxon>Sphingobium</taxon>
    </lineage>
</organism>
<sequence>MSWFSRYRTPIQHIVRSLLFMSIGALILLAYIDFTQPVVSRQVRHIGDAIYWIFLTLILIKSWLDRHDQTARPDPSPAMSGTITVLLTGAAFAFAVKKSAVFGGGFGPMMIVLACTLGASILVWVFASRHKENIGEARFNTTGA</sequence>
<keyword evidence="1" id="KW-0812">Transmembrane</keyword>
<evidence type="ECO:0000313" key="2">
    <source>
        <dbReference type="EMBL" id="ATI81033.1"/>
    </source>
</evidence>
<evidence type="ECO:0000313" key="3">
    <source>
        <dbReference type="Proteomes" id="UP000219422"/>
    </source>
</evidence>
<proteinExistence type="predicted"/>
<keyword evidence="1" id="KW-0472">Membrane</keyword>
<evidence type="ECO:0000256" key="1">
    <source>
        <dbReference type="SAM" id="Phobius"/>
    </source>
</evidence>
<feature type="transmembrane region" description="Helical" evidence="1">
    <location>
        <begin position="108"/>
        <end position="127"/>
    </location>
</feature>
<name>A0A291N0Z8_SPHYA</name>
<feature type="transmembrane region" description="Helical" evidence="1">
    <location>
        <begin position="14"/>
        <end position="34"/>
    </location>
</feature>
<dbReference type="AlphaFoldDB" id="A0A291N0Z8"/>